<dbReference type="Pfam" id="PF00147">
    <property type="entry name" value="Fibrinogen_C"/>
    <property type="match status" value="1"/>
</dbReference>
<dbReference type="InterPro" id="IPR014716">
    <property type="entry name" value="Fibrinogen_a/b/g_C_1"/>
</dbReference>
<dbReference type="InterPro" id="IPR036056">
    <property type="entry name" value="Fibrinogen-like_C"/>
</dbReference>
<dbReference type="CDD" id="cd00087">
    <property type="entry name" value="FReD"/>
    <property type="match status" value="1"/>
</dbReference>
<feature type="domain" description="Fibrinogen C-terminal" evidence="3">
    <location>
        <begin position="36"/>
        <end position="257"/>
    </location>
</feature>
<keyword evidence="2" id="KW-0472">Membrane</keyword>
<dbReference type="PANTHER" id="PTHR19143">
    <property type="entry name" value="FIBRINOGEN/TENASCIN/ANGIOPOEITIN"/>
    <property type="match status" value="1"/>
</dbReference>
<protein>
    <submittedName>
        <fullName evidence="4">Microfibril associated protein 4</fullName>
    </submittedName>
</protein>
<dbReference type="InterPro" id="IPR002181">
    <property type="entry name" value="Fibrinogen_a/b/g_C_dom"/>
</dbReference>
<keyword evidence="2" id="KW-1133">Transmembrane helix</keyword>
<dbReference type="FunFam" id="3.90.215.10:FF:000001">
    <property type="entry name" value="Tenascin isoform 1"/>
    <property type="match status" value="1"/>
</dbReference>
<evidence type="ECO:0000259" key="3">
    <source>
        <dbReference type="PROSITE" id="PS51406"/>
    </source>
</evidence>
<sequence>MLCTPLFLVSMSYLILYHLLMKILLGIIWCVVVQSKSLMFQPLDCADIYNDRSWGSGVYLIYPAGPTSGRYVYCDMQTDGGKWTVFQRRTDGTLNFYRGWEQYKNGFGHAAGEYWLGLETIHLLILKKNYELRVDMEDFDGKKLYAKYKSFGISPMAVNAELDGYRLHVDGFEDGGGGDSLSYHNGSKFSTYDKDQDMYEGNCAVSYVGAHWYNSCYWSNPNGLYTWGADSQFGLNWRSWKAFVSVKSFSMMIRPVNLT</sequence>
<dbReference type="PANTHER" id="PTHR19143:SF225">
    <property type="entry name" value="MICROFIBRIL-ASSOCIATED GLYCOPROTEIN 4"/>
    <property type="match status" value="1"/>
</dbReference>
<dbReference type="SUPFAM" id="SSF56496">
    <property type="entry name" value="Fibrinogen C-terminal domain-like"/>
    <property type="match status" value="1"/>
</dbReference>
<reference evidence="4" key="1">
    <citation type="submission" date="2025-08" db="UniProtKB">
        <authorList>
            <consortium name="Ensembl"/>
        </authorList>
    </citation>
    <scope>IDENTIFICATION</scope>
</reference>
<proteinExistence type="predicted"/>
<evidence type="ECO:0000256" key="2">
    <source>
        <dbReference type="SAM" id="Phobius"/>
    </source>
</evidence>
<dbReference type="GO" id="GO:0005615">
    <property type="term" value="C:extracellular space"/>
    <property type="evidence" value="ECO:0007669"/>
    <property type="project" value="TreeGrafter"/>
</dbReference>
<evidence type="ECO:0000313" key="4">
    <source>
        <dbReference type="Ensembl" id="ENSAMXP00005007592.1"/>
    </source>
</evidence>
<evidence type="ECO:0000313" key="5">
    <source>
        <dbReference type="Proteomes" id="UP000694621"/>
    </source>
</evidence>
<dbReference type="Ensembl" id="ENSAMXT00005008556.1">
    <property type="protein sequence ID" value="ENSAMXP00005007592.1"/>
    <property type="gene ID" value="ENSAMXG00005004522.1"/>
</dbReference>
<evidence type="ECO:0000256" key="1">
    <source>
        <dbReference type="ARBA" id="ARBA00023157"/>
    </source>
</evidence>
<dbReference type="PROSITE" id="PS51406">
    <property type="entry name" value="FIBRINOGEN_C_2"/>
    <property type="match status" value="1"/>
</dbReference>
<dbReference type="SMART" id="SM00186">
    <property type="entry name" value="FBG"/>
    <property type="match status" value="1"/>
</dbReference>
<dbReference type="Gene3D" id="3.90.215.10">
    <property type="entry name" value="Gamma Fibrinogen, chain A, domain 1"/>
    <property type="match status" value="1"/>
</dbReference>
<name>A0A8B9J783_ASTMX</name>
<dbReference type="AlphaFoldDB" id="A0A8B9J783"/>
<dbReference type="GO" id="GO:0048251">
    <property type="term" value="P:elastic fiber assembly"/>
    <property type="evidence" value="ECO:0007669"/>
    <property type="project" value="TreeGrafter"/>
</dbReference>
<keyword evidence="1" id="KW-1015">Disulfide bond</keyword>
<organism evidence="4 5">
    <name type="scientific">Astyanax mexicanus</name>
    <name type="common">Blind cave fish</name>
    <name type="synonym">Astyanax fasciatus mexicanus</name>
    <dbReference type="NCBI Taxonomy" id="7994"/>
    <lineage>
        <taxon>Eukaryota</taxon>
        <taxon>Metazoa</taxon>
        <taxon>Chordata</taxon>
        <taxon>Craniata</taxon>
        <taxon>Vertebrata</taxon>
        <taxon>Euteleostomi</taxon>
        <taxon>Actinopterygii</taxon>
        <taxon>Neopterygii</taxon>
        <taxon>Teleostei</taxon>
        <taxon>Ostariophysi</taxon>
        <taxon>Characiformes</taxon>
        <taxon>Characoidei</taxon>
        <taxon>Acestrorhamphidae</taxon>
        <taxon>Acestrorhamphinae</taxon>
        <taxon>Astyanax</taxon>
    </lineage>
</organism>
<dbReference type="Proteomes" id="UP000694621">
    <property type="component" value="Unplaced"/>
</dbReference>
<accession>A0A8B9J783</accession>
<feature type="transmembrane region" description="Helical" evidence="2">
    <location>
        <begin position="6"/>
        <end position="32"/>
    </location>
</feature>
<dbReference type="NCBIfam" id="NF040941">
    <property type="entry name" value="GGGWT_bact"/>
    <property type="match status" value="1"/>
</dbReference>
<keyword evidence="2" id="KW-0812">Transmembrane</keyword>
<dbReference type="InterPro" id="IPR050373">
    <property type="entry name" value="Fibrinogen_C-term_domain"/>
</dbReference>